<reference evidence="1 2" key="1">
    <citation type="submission" date="2020-08" db="EMBL/GenBank/DDBJ databases">
        <title>Genomic Encyclopedia of Type Strains, Phase IV (KMG-IV): sequencing the most valuable type-strain genomes for metagenomic binning, comparative biology and taxonomic classification.</title>
        <authorList>
            <person name="Goeker M."/>
        </authorList>
    </citation>
    <scope>NUCLEOTIDE SEQUENCE [LARGE SCALE GENOMIC DNA]</scope>
    <source>
        <strain evidence="1 2">DSM 10633</strain>
    </source>
</reference>
<proteinExistence type="predicted"/>
<gene>
    <name evidence="1" type="ORF">HNR36_002674</name>
</gene>
<protein>
    <submittedName>
        <fullName evidence="1">Small-conductance mechanosensitive channel</fullName>
    </submittedName>
</protein>
<dbReference type="AlphaFoldDB" id="A0A840PY73"/>
<dbReference type="EMBL" id="JACHGZ010000044">
    <property type="protein sequence ID" value="MBB5150274.1"/>
    <property type="molecule type" value="Genomic_DNA"/>
</dbReference>
<name>A0A840PY73_URETH</name>
<dbReference type="RefSeq" id="WP_016839104.1">
    <property type="nucleotide sequence ID" value="NZ_JAAXPW010000041.1"/>
</dbReference>
<evidence type="ECO:0000313" key="1">
    <source>
        <dbReference type="EMBL" id="MBB5150274.1"/>
    </source>
</evidence>
<evidence type="ECO:0000313" key="2">
    <source>
        <dbReference type="Proteomes" id="UP000557217"/>
    </source>
</evidence>
<comment type="caution">
    <text evidence="1">The sequence shown here is derived from an EMBL/GenBank/DDBJ whole genome shotgun (WGS) entry which is preliminary data.</text>
</comment>
<sequence>MNNQKVFSMLRNKFNAHYGYTEAITNTNTDEIDYPSTVKEIKSLETEIAKAEQYLADKKAELKTKIISEGEQARKNAKGREQLNMANRDLSNSIMKLDFMLSQNDEYANTLSKLTEMKKKQGQLLLQKKRFETENADVINQLRKERIRQQLEELDMD</sequence>
<organism evidence="1 2">
    <name type="scientific">Ureibacillus thermosphaericus</name>
    <dbReference type="NCBI Taxonomy" id="51173"/>
    <lineage>
        <taxon>Bacteria</taxon>
        <taxon>Bacillati</taxon>
        <taxon>Bacillota</taxon>
        <taxon>Bacilli</taxon>
        <taxon>Bacillales</taxon>
        <taxon>Caryophanaceae</taxon>
        <taxon>Ureibacillus</taxon>
    </lineage>
</organism>
<dbReference type="Proteomes" id="UP000557217">
    <property type="component" value="Unassembled WGS sequence"/>
</dbReference>
<keyword evidence="2" id="KW-1185">Reference proteome</keyword>
<accession>A0A840PY73</accession>